<dbReference type="SUPFAM" id="SSF53335">
    <property type="entry name" value="S-adenosyl-L-methionine-dependent methyltransferases"/>
    <property type="match status" value="1"/>
</dbReference>
<sequence length="400" mass="42253">MQLRIERLGHRGDGIAPGPIFAPRTLPGELVEGEVTGDRMAAPTVIEPSRDRVKPECPNYDACGGCDLMHADDAFVGRWKVGIVRQALEARGLPAPIVGVATSSARSRRRAVLSAKGGTVGFHGRRSHELVDVTGCRVLVPEIEGALPVLARIARAAGSARTELSLTVIAGRNGLDVAVRGGPDPSQAALTDLTGIAAEADLARLTVNGELVARSRAASVSFAGVLAEPPPGGFLQATRHGESALLACVSKALGQAGRVADLFSGCGTFALPISRRAEVHAVEGDPDLLEAAAAAWRHTKGHRKLTTERRDLFRDPLAAAELSRFDGLVIDPPRAGAEAQCRELAESDVPRVAGISCNPLSFARDAEILIGGGYRLDWIRVVDQFRWSPHVEVAAAFQRS</sequence>
<organism evidence="8 9">
    <name type="scientific">Palleronia marisminoris</name>
    <dbReference type="NCBI Taxonomy" id="315423"/>
    <lineage>
        <taxon>Bacteria</taxon>
        <taxon>Pseudomonadati</taxon>
        <taxon>Pseudomonadota</taxon>
        <taxon>Alphaproteobacteria</taxon>
        <taxon>Rhodobacterales</taxon>
        <taxon>Roseobacteraceae</taxon>
        <taxon>Palleronia</taxon>
    </lineage>
</organism>
<keyword evidence="3 6" id="KW-0808">Transferase</keyword>
<dbReference type="PROSITE" id="PS51687">
    <property type="entry name" value="SAM_MT_RNA_M5U"/>
    <property type="match status" value="1"/>
</dbReference>
<dbReference type="CDD" id="cd02440">
    <property type="entry name" value="AdoMet_MTases"/>
    <property type="match status" value="1"/>
</dbReference>
<reference evidence="8 9" key="1">
    <citation type="submission" date="2017-03" db="EMBL/GenBank/DDBJ databases">
        <authorList>
            <person name="Afonso C.L."/>
            <person name="Miller P.J."/>
            <person name="Scott M.A."/>
            <person name="Spackman E."/>
            <person name="Goraichik I."/>
            <person name="Dimitrov K.M."/>
            <person name="Suarez D.L."/>
            <person name="Swayne D.E."/>
        </authorList>
    </citation>
    <scope>NUCLEOTIDE SEQUENCE [LARGE SCALE GENOMIC DNA]</scope>
    <source>
        <strain evidence="8 9">CECT 7066</strain>
    </source>
</reference>
<dbReference type="GO" id="GO:0051539">
    <property type="term" value="F:4 iron, 4 sulfur cluster binding"/>
    <property type="evidence" value="ECO:0007669"/>
    <property type="project" value="UniProtKB-KW"/>
</dbReference>
<dbReference type="Gene3D" id="2.40.50.1070">
    <property type="match status" value="1"/>
</dbReference>
<dbReference type="GO" id="GO:0070041">
    <property type="term" value="F:rRNA (uridine-C5-)-methyltransferase activity"/>
    <property type="evidence" value="ECO:0007669"/>
    <property type="project" value="TreeGrafter"/>
</dbReference>
<dbReference type="PROSITE" id="PS01230">
    <property type="entry name" value="TRMA_1"/>
    <property type="match status" value="1"/>
</dbReference>
<evidence type="ECO:0000256" key="6">
    <source>
        <dbReference type="PROSITE-ProRule" id="PRU01024"/>
    </source>
</evidence>
<keyword evidence="2 6" id="KW-0489">Methyltransferase</keyword>
<dbReference type="GO" id="GO:0070475">
    <property type="term" value="P:rRNA base methylation"/>
    <property type="evidence" value="ECO:0007669"/>
    <property type="project" value="TreeGrafter"/>
</dbReference>
<feature type="active site" evidence="7">
    <location>
        <position position="357"/>
    </location>
</feature>
<dbReference type="InterPro" id="IPR012340">
    <property type="entry name" value="NA-bd_OB-fold"/>
</dbReference>
<keyword evidence="1" id="KW-0408">Iron</keyword>
<name>A0A1Y5SWZ5_9RHOB</name>
<dbReference type="EMBL" id="FWFV01000006">
    <property type="protein sequence ID" value="SLN50674.1"/>
    <property type="molecule type" value="Genomic_DNA"/>
</dbReference>
<keyword evidence="1" id="KW-0479">Metal-binding</keyword>
<dbReference type="Pfam" id="PF05958">
    <property type="entry name" value="tRNA_U5-meth_tr"/>
    <property type="match status" value="1"/>
</dbReference>
<keyword evidence="9" id="KW-1185">Reference proteome</keyword>
<keyword evidence="1" id="KW-0004">4Fe-4S</keyword>
<evidence type="ECO:0000256" key="1">
    <source>
        <dbReference type="ARBA" id="ARBA00022485"/>
    </source>
</evidence>
<feature type="binding site" evidence="6">
    <location>
        <position position="236"/>
    </location>
    <ligand>
        <name>S-adenosyl-L-methionine</name>
        <dbReference type="ChEBI" id="CHEBI:59789"/>
    </ligand>
</feature>
<protein>
    <submittedName>
        <fullName evidence="8">23S rRNA (Uracil(1939)-C(5))-methyltransferase RlmD</fullName>
        <ecNumber evidence="8">2.1.1.190</ecNumber>
    </submittedName>
</protein>
<dbReference type="OrthoDB" id="9804590at2"/>
<dbReference type="InterPro" id="IPR030390">
    <property type="entry name" value="MeTrfase_TrmA_AS"/>
</dbReference>
<evidence type="ECO:0000256" key="5">
    <source>
        <dbReference type="ARBA" id="ARBA00023014"/>
    </source>
</evidence>
<keyword evidence="4 6" id="KW-0949">S-adenosyl-L-methionine</keyword>
<dbReference type="Gene3D" id="3.40.50.150">
    <property type="entry name" value="Vaccinia Virus protein VP39"/>
    <property type="match status" value="1"/>
</dbReference>
<dbReference type="PANTHER" id="PTHR11061">
    <property type="entry name" value="RNA M5U METHYLTRANSFERASE"/>
    <property type="match status" value="1"/>
</dbReference>
<dbReference type="InterPro" id="IPR010280">
    <property type="entry name" value="U5_MeTrfase_fam"/>
</dbReference>
<gene>
    <name evidence="8" type="primary">rlmD</name>
    <name evidence="8" type="ORF">PAM7066_02292</name>
</gene>
<dbReference type="RefSeq" id="WP_085854269.1">
    <property type="nucleotide sequence ID" value="NZ_FOPF01000006.1"/>
</dbReference>
<evidence type="ECO:0000256" key="2">
    <source>
        <dbReference type="ARBA" id="ARBA00022603"/>
    </source>
</evidence>
<keyword evidence="5" id="KW-0411">Iron-sulfur</keyword>
<proteinExistence type="inferred from homology"/>
<feature type="binding site" evidence="6">
    <location>
        <position position="263"/>
    </location>
    <ligand>
        <name>S-adenosyl-L-methionine</name>
        <dbReference type="ChEBI" id="CHEBI:59789"/>
    </ligand>
</feature>
<comment type="similarity">
    <text evidence="6">Belongs to the class I-like SAM-binding methyltransferase superfamily. RNA M5U methyltransferase family.</text>
</comment>
<evidence type="ECO:0000256" key="4">
    <source>
        <dbReference type="ARBA" id="ARBA00022691"/>
    </source>
</evidence>
<evidence type="ECO:0000313" key="8">
    <source>
        <dbReference type="EMBL" id="SLN50674.1"/>
    </source>
</evidence>
<dbReference type="EC" id="2.1.1.190" evidence="8"/>
<dbReference type="STRING" id="315423.SAMN04488020_10659"/>
<evidence type="ECO:0000256" key="7">
    <source>
        <dbReference type="PROSITE-ProRule" id="PRU10015"/>
    </source>
</evidence>
<evidence type="ECO:0000313" key="9">
    <source>
        <dbReference type="Proteomes" id="UP000193870"/>
    </source>
</evidence>
<dbReference type="PANTHER" id="PTHR11061:SF49">
    <property type="entry name" value="23S RRNA (URACIL(1939)-C(5))-METHYLTRANSFERASE RLMD"/>
    <property type="match status" value="1"/>
</dbReference>
<evidence type="ECO:0000256" key="3">
    <source>
        <dbReference type="ARBA" id="ARBA00022679"/>
    </source>
</evidence>
<feature type="binding site" evidence="6">
    <location>
        <position position="283"/>
    </location>
    <ligand>
        <name>S-adenosyl-L-methionine</name>
        <dbReference type="ChEBI" id="CHEBI:59789"/>
    </ligand>
</feature>
<dbReference type="InterPro" id="IPR029063">
    <property type="entry name" value="SAM-dependent_MTases_sf"/>
</dbReference>
<accession>A0A1Y5SWZ5</accession>
<feature type="binding site" evidence="6">
    <location>
        <position position="331"/>
    </location>
    <ligand>
        <name>S-adenosyl-L-methionine</name>
        <dbReference type="ChEBI" id="CHEBI:59789"/>
    </ligand>
</feature>
<dbReference type="AlphaFoldDB" id="A0A1Y5SWZ5"/>
<feature type="active site" description="Nucleophile" evidence="6">
    <location>
        <position position="357"/>
    </location>
</feature>
<dbReference type="Proteomes" id="UP000193870">
    <property type="component" value="Unassembled WGS sequence"/>
</dbReference>
<dbReference type="Gene3D" id="2.40.50.140">
    <property type="entry name" value="Nucleic acid-binding proteins"/>
    <property type="match status" value="1"/>
</dbReference>